<feature type="region of interest" description="Disordered" evidence="1">
    <location>
        <begin position="1"/>
        <end position="23"/>
    </location>
</feature>
<dbReference type="Proteomes" id="UP001603857">
    <property type="component" value="Unassembled WGS sequence"/>
</dbReference>
<dbReference type="EMBL" id="JBGMDY010000001">
    <property type="protein sequence ID" value="KAL2347497.1"/>
    <property type="molecule type" value="Genomic_DNA"/>
</dbReference>
<evidence type="ECO:0000313" key="3">
    <source>
        <dbReference type="Proteomes" id="UP001603857"/>
    </source>
</evidence>
<protein>
    <submittedName>
        <fullName evidence="2">Uncharacterized protein</fullName>
    </submittedName>
</protein>
<gene>
    <name evidence="2" type="ORF">Fmac_001497</name>
</gene>
<sequence>MTESRSSEQARIGQRLLPSENRKRPVLLHLKGMPYRPSLSAIAAAMTDQ</sequence>
<reference evidence="2 3" key="1">
    <citation type="submission" date="2024-08" db="EMBL/GenBank/DDBJ databases">
        <title>Insights into the chromosomal genome structure of Flemingia macrophylla.</title>
        <authorList>
            <person name="Ding Y."/>
            <person name="Zhao Y."/>
            <person name="Bi W."/>
            <person name="Wu M."/>
            <person name="Zhao G."/>
            <person name="Gong Y."/>
            <person name="Li W."/>
            <person name="Zhang P."/>
        </authorList>
    </citation>
    <scope>NUCLEOTIDE SEQUENCE [LARGE SCALE GENOMIC DNA]</scope>
    <source>
        <strain evidence="2">DYQJB</strain>
        <tissue evidence="2">Leaf</tissue>
    </source>
</reference>
<keyword evidence="3" id="KW-1185">Reference proteome</keyword>
<name>A0ABD1NH93_9FABA</name>
<evidence type="ECO:0000256" key="1">
    <source>
        <dbReference type="SAM" id="MobiDB-lite"/>
    </source>
</evidence>
<organism evidence="2 3">
    <name type="scientific">Flemingia macrophylla</name>
    <dbReference type="NCBI Taxonomy" id="520843"/>
    <lineage>
        <taxon>Eukaryota</taxon>
        <taxon>Viridiplantae</taxon>
        <taxon>Streptophyta</taxon>
        <taxon>Embryophyta</taxon>
        <taxon>Tracheophyta</taxon>
        <taxon>Spermatophyta</taxon>
        <taxon>Magnoliopsida</taxon>
        <taxon>eudicotyledons</taxon>
        <taxon>Gunneridae</taxon>
        <taxon>Pentapetalae</taxon>
        <taxon>rosids</taxon>
        <taxon>fabids</taxon>
        <taxon>Fabales</taxon>
        <taxon>Fabaceae</taxon>
        <taxon>Papilionoideae</taxon>
        <taxon>50 kb inversion clade</taxon>
        <taxon>NPAAA clade</taxon>
        <taxon>indigoferoid/millettioid clade</taxon>
        <taxon>Phaseoleae</taxon>
        <taxon>Flemingia</taxon>
    </lineage>
</organism>
<dbReference type="AlphaFoldDB" id="A0ABD1NH93"/>
<proteinExistence type="predicted"/>
<comment type="caution">
    <text evidence="2">The sequence shown here is derived from an EMBL/GenBank/DDBJ whole genome shotgun (WGS) entry which is preliminary data.</text>
</comment>
<accession>A0ABD1NH93</accession>
<evidence type="ECO:0000313" key="2">
    <source>
        <dbReference type="EMBL" id="KAL2347497.1"/>
    </source>
</evidence>